<comment type="caution">
    <text evidence="1">The sequence shown here is derived from an EMBL/GenBank/DDBJ whole genome shotgun (WGS) entry which is preliminary data.</text>
</comment>
<reference evidence="1 2" key="1">
    <citation type="journal article" date="2022" name="Genome Biol. Evol.">
        <title>The Spruce Budworm Genome: Reconstructing the Evolutionary History of Antifreeze Proteins.</title>
        <authorList>
            <person name="Beliveau C."/>
            <person name="Gagne P."/>
            <person name="Picq S."/>
            <person name="Vernygora O."/>
            <person name="Keeling C.I."/>
            <person name="Pinkney K."/>
            <person name="Doucet D."/>
            <person name="Wen F."/>
            <person name="Johnston J.S."/>
            <person name="Maaroufi H."/>
            <person name="Boyle B."/>
            <person name="Laroche J."/>
            <person name="Dewar K."/>
            <person name="Juretic N."/>
            <person name="Blackburn G."/>
            <person name="Nisole A."/>
            <person name="Brunet B."/>
            <person name="Brandao M."/>
            <person name="Lumley L."/>
            <person name="Duan J."/>
            <person name="Quan G."/>
            <person name="Lucarotti C.J."/>
            <person name="Roe A.D."/>
            <person name="Sperling F.A.H."/>
            <person name="Levesque R.C."/>
            <person name="Cusson M."/>
        </authorList>
    </citation>
    <scope>NUCLEOTIDE SEQUENCE [LARGE SCALE GENOMIC DNA]</scope>
    <source>
        <strain evidence="1">Glfc:IPQL:Cfum</strain>
    </source>
</reference>
<accession>A0ACC0KTV6</accession>
<dbReference type="Proteomes" id="UP001064048">
    <property type="component" value="Chromosome 23"/>
</dbReference>
<keyword evidence="2" id="KW-1185">Reference proteome</keyword>
<name>A0ACC0KTV6_CHOFU</name>
<organism evidence="1 2">
    <name type="scientific">Choristoneura fumiferana</name>
    <name type="common">Spruce budworm moth</name>
    <name type="synonym">Archips fumiferana</name>
    <dbReference type="NCBI Taxonomy" id="7141"/>
    <lineage>
        <taxon>Eukaryota</taxon>
        <taxon>Metazoa</taxon>
        <taxon>Ecdysozoa</taxon>
        <taxon>Arthropoda</taxon>
        <taxon>Hexapoda</taxon>
        <taxon>Insecta</taxon>
        <taxon>Pterygota</taxon>
        <taxon>Neoptera</taxon>
        <taxon>Endopterygota</taxon>
        <taxon>Lepidoptera</taxon>
        <taxon>Glossata</taxon>
        <taxon>Ditrysia</taxon>
        <taxon>Tortricoidea</taxon>
        <taxon>Tortricidae</taxon>
        <taxon>Tortricinae</taxon>
        <taxon>Choristoneura</taxon>
    </lineage>
</organism>
<dbReference type="EMBL" id="CM046123">
    <property type="protein sequence ID" value="KAI8439715.1"/>
    <property type="molecule type" value="Genomic_DNA"/>
</dbReference>
<evidence type="ECO:0000313" key="1">
    <source>
        <dbReference type="EMBL" id="KAI8439715.1"/>
    </source>
</evidence>
<proteinExistence type="predicted"/>
<gene>
    <name evidence="1" type="ORF">MSG28_013409</name>
</gene>
<sequence>MSLLRVNNEATTLLRDCNRDIEEVINMKIDQQKNYFWLSSSDRNDYVVTKTLPTPVLQTGGEVIRPKAGSWDAGRPLQPATLPRWGFVVIEPDARAQADYAETIALIQKCGRDMGMSVAEPVLQQFYLQFDDLMNTLVKCKEKGVKLLFVVLPDGERDYYHKVKQLAERKVGILTQCLKEQTARRGLKSQAIKNILLKVNAKLMGVNHALHPSSMPSCIREPQRVMVVGGHVIHPTPEQLSLYKSNVPSIAAVTASIDPQCAKYNVTMSVQVSEKGEILDFENMMVEHLDVYWRHHKALPTTIIYFRNCMPVTLYDEVESYELRALSAAFWRASQPSQKVYDPCTWPKILFIVVQSPRNARLETVDWGVTWIKQKTTRPGIIIYDEEDPMSSESEMNFSMVSHQGAAATRFSTYHIYFNDGVPYTQLERLAYSLCYTCGRGPRSVSCPTPLYYARLACRRALSLTYGKKYPALPTGASIRLRARKSLLEYGRMFFV</sequence>
<protein>
    <submittedName>
        <fullName evidence="1">Uncharacterized protein</fullName>
    </submittedName>
</protein>
<evidence type="ECO:0000313" key="2">
    <source>
        <dbReference type="Proteomes" id="UP001064048"/>
    </source>
</evidence>